<keyword evidence="4" id="KW-1185">Reference proteome</keyword>
<feature type="domain" description="DUF6824" evidence="2">
    <location>
        <begin position="334"/>
        <end position="416"/>
    </location>
</feature>
<proteinExistence type="predicted"/>
<evidence type="ECO:0000259" key="2">
    <source>
        <dbReference type="Pfam" id="PF20710"/>
    </source>
</evidence>
<dbReference type="InterPro" id="IPR049227">
    <property type="entry name" value="DUF6824"/>
</dbReference>
<comment type="caution">
    <text evidence="3">The sequence shown here is derived from an EMBL/GenBank/DDBJ whole genome shotgun (WGS) entry which is preliminary data.</text>
</comment>
<accession>A0ABD3MYA4</accession>
<reference evidence="3 4" key="1">
    <citation type="submission" date="2024-10" db="EMBL/GenBank/DDBJ databases">
        <title>Updated reference genomes for cyclostephanoid diatoms.</title>
        <authorList>
            <person name="Roberts W.R."/>
            <person name="Alverson A.J."/>
        </authorList>
    </citation>
    <scope>NUCLEOTIDE SEQUENCE [LARGE SCALE GENOMIC DNA]</scope>
    <source>
        <strain evidence="3 4">AJA010-31</strain>
    </source>
</reference>
<evidence type="ECO:0000313" key="3">
    <source>
        <dbReference type="EMBL" id="KAL3767801.1"/>
    </source>
</evidence>
<feature type="compositionally biased region" description="Basic and acidic residues" evidence="1">
    <location>
        <begin position="66"/>
        <end position="77"/>
    </location>
</feature>
<feature type="region of interest" description="Disordered" evidence="1">
    <location>
        <begin position="429"/>
        <end position="451"/>
    </location>
</feature>
<evidence type="ECO:0000256" key="1">
    <source>
        <dbReference type="SAM" id="MobiDB-lite"/>
    </source>
</evidence>
<dbReference type="Proteomes" id="UP001530400">
    <property type="component" value="Unassembled WGS sequence"/>
</dbReference>
<protein>
    <recommendedName>
        <fullName evidence="2">DUF6824 domain-containing protein</fullName>
    </recommendedName>
</protein>
<feature type="region of interest" description="Disordered" evidence="1">
    <location>
        <begin position="47"/>
        <end position="84"/>
    </location>
</feature>
<feature type="region of interest" description="Disordered" evidence="1">
    <location>
        <begin position="287"/>
        <end position="325"/>
    </location>
</feature>
<dbReference type="EMBL" id="JALLPJ020001358">
    <property type="protein sequence ID" value="KAL3767801.1"/>
    <property type="molecule type" value="Genomic_DNA"/>
</dbReference>
<dbReference type="AlphaFoldDB" id="A0ABD3MYA4"/>
<dbReference type="Pfam" id="PF20710">
    <property type="entry name" value="DUF6824"/>
    <property type="match status" value="1"/>
</dbReference>
<evidence type="ECO:0000313" key="4">
    <source>
        <dbReference type="Proteomes" id="UP001530400"/>
    </source>
</evidence>
<sequence length="451" mass="49843">MTTSLTKTNTSRDSDGLGSFCRAPVKTAWHRHVERLERQIVLPNISLQSTKQTKHKLMSKPSAIKHKSDSSKDEKPTPDVVHSTPAATEVKQTAAQYIYDSMRDTKNKSIAMRPTLRKMSSIDKNSNRSLGLLSIDMLPEDLELHGDPTGGLLSLQADSKRSINSSDFVKDAFLSEPGLSSRDLQMISSRDLLPLSRSPVLDLATKLERCTTGDDIMGENIRLSSSEWVKDFEIDDAPVGPMPQSMFYDSSNTCIPAVAASSDMPVHIDTLALSPIQSSEEATLPVQPLPLAPLSPTTSRGVTQASSDSKKTKTKKRRKRIIDESTSCEPTDNDVLFGRGGFTNNRPGNIHFRQEALRLRPWYERSTKEEKYEISNLLLESVKSIGGRFLEKGSDGLWHEVIGNGARRKASQALRERIKGRSGHLSSSLTTVKSLSGDEEDDMHGLKKVEV</sequence>
<organism evidence="3 4">
    <name type="scientific">Cyclotella atomus</name>
    <dbReference type="NCBI Taxonomy" id="382360"/>
    <lineage>
        <taxon>Eukaryota</taxon>
        <taxon>Sar</taxon>
        <taxon>Stramenopiles</taxon>
        <taxon>Ochrophyta</taxon>
        <taxon>Bacillariophyta</taxon>
        <taxon>Coscinodiscophyceae</taxon>
        <taxon>Thalassiosirophycidae</taxon>
        <taxon>Stephanodiscales</taxon>
        <taxon>Stephanodiscaceae</taxon>
        <taxon>Cyclotella</taxon>
    </lineage>
</organism>
<name>A0ABD3MYA4_9STRA</name>
<gene>
    <name evidence="3" type="ORF">ACHAWO_005211</name>
</gene>